<dbReference type="InterPro" id="IPR027417">
    <property type="entry name" value="P-loop_NTPase"/>
</dbReference>
<dbReference type="InterPro" id="IPR002197">
    <property type="entry name" value="HTH_Fis"/>
</dbReference>
<reference evidence="8" key="1">
    <citation type="submission" date="2023-05" db="EMBL/GenBank/DDBJ databases">
        <title>Colonisation of extended spectrum b-lactamase- and carbapenemase-producing bacteria on hospital surfaces from low- and middle-income countries.</title>
        <authorList>
            <person name="Nieto-Rosado M."/>
            <person name="Sands K."/>
            <person name="Iregbu K."/>
            <person name="Zahra R."/>
            <person name="Mazarati J.B."/>
            <person name="Mehtar S."/>
            <person name="Barnards-Group B."/>
            <person name="Walsh T.R."/>
        </authorList>
    </citation>
    <scope>NUCLEOTIDE SEQUENCE</scope>
    <source>
        <strain evidence="8">PP-E493</strain>
    </source>
</reference>
<dbReference type="InterPro" id="IPR011006">
    <property type="entry name" value="CheY-like_superfamily"/>
</dbReference>
<accession>A0AAE4TM04</accession>
<evidence type="ECO:0000256" key="3">
    <source>
        <dbReference type="ARBA" id="ARBA00023015"/>
    </source>
</evidence>
<dbReference type="RefSeq" id="WP_317519500.1">
    <property type="nucleotide sequence ID" value="NZ_JASGOQ010000001.1"/>
</dbReference>
<comment type="caution">
    <text evidence="8">The sequence shown here is derived from an EMBL/GenBank/DDBJ whole genome shotgun (WGS) entry which is preliminary data.</text>
</comment>
<dbReference type="Proteomes" id="UP001187859">
    <property type="component" value="Unassembled WGS sequence"/>
</dbReference>
<keyword evidence="3" id="KW-0805">Transcription regulation</keyword>
<dbReference type="SUPFAM" id="SSF52172">
    <property type="entry name" value="CheY-like"/>
    <property type="match status" value="1"/>
</dbReference>
<dbReference type="PROSITE" id="PS00675">
    <property type="entry name" value="SIGMA54_INTERACT_1"/>
    <property type="match status" value="1"/>
</dbReference>
<dbReference type="InterPro" id="IPR025944">
    <property type="entry name" value="Sigma_54_int_dom_CS"/>
</dbReference>
<dbReference type="CDD" id="cd00009">
    <property type="entry name" value="AAA"/>
    <property type="match status" value="1"/>
</dbReference>
<dbReference type="PANTHER" id="PTHR32071">
    <property type="entry name" value="TRANSCRIPTIONAL REGULATORY PROTEIN"/>
    <property type="match status" value="1"/>
</dbReference>
<dbReference type="InterPro" id="IPR025943">
    <property type="entry name" value="Sigma_54_int_dom_ATP-bd_2"/>
</dbReference>
<evidence type="ECO:0000313" key="8">
    <source>
        <dbReference type="EMBL" id="MDV5389545.1"/>
    </source>
</evidence>
<dbReference type="GO" id="GO:0006355">
    <property type="term" value="P:regulation of DNA-templated transcription"/>
    <property type="evidence" value="ECO:0007669"/>
    <property type="project" value="InterPro"/>
</dbReference>
<dbReference type="EMBL" id="JASGOQ010000001">
    <property type="protein sequence ID" value="MDV5389545.1"/>
    <property type="molecule type" value="Genomic_DNA"/>
</dbReference>
<dbReference type="InterPro" id="IPR003593">
    <property type="entry name" value="AAA+_ATPase"/>
</dbReference>
<evidence type="ECO:0000256" key="4">
    <source>
        <dbReference type="ARBA" id="ARBA00023125"/>
    </source>
</evidence>
<dbReference type="InterPro" id="IPR002078">
    <property type="entry name" value="Sigma_54_int"/>
</dbReference>
<sequence>MIRPTLFYHLQDFETEQALVQLEGAQTYNKLRSTDDLSWISQLEANRIDVAIIELPRLSREDYLALLESSAIADVEFIFLSDGLPNPHLDKLLSKYAGYHFRKPIDMSLLCETLADFAQHLVANTSTRIRPFASELDQYGLLVGSSLPMHRLYRTIRRVSAAESNVLIIGESGAGKELVANTIHLASPRVNKPYIAINCGALSPELVDSELFGHVKGSFTGANRDHQGVFEQAEGGTLFLDEVTEMPLEHQVKLLRVLENNEYRPVGSPKVLKANVRIVAATNRDPLVAIEQGQLREDLYFRLAHFPIQVPPLRERGEDIVGLAKHFLAYRNAAEKQSKVFSPSSLEAIAAHAWPGNVRELKHSIKRAYILADHEITPEHLQLTPSLDKEATAEENVVIPQGMRLEELEKIAIYQALETSQGNKTDTAEQLGISVKTLYNKLSKYEQESDTQTVVADTVSEDSVSNSVAK</sequence>
<keyword evidence="5" id="KW-0804">Transcription</keyword>
<proteinExistence type="predicted"/>
<dbReference type="Gene3D" id="1.10.10.60">
    <property type="entry name" value="Homeodomain-like"/>
    <property type="match status" value="1"/>
</dbReference>
<dbReference type="FunFam" id="3.40.50.300:FF:000006">
    <property type="entry name" value="DNA-binding transcriptional regulator NtrC"/>
    <property type="match status" value="1"/>
</dbReference>
<dbReference type="Gene3D" id="3.40.50.300">
    <property type="entry name" value="P-loop containing nucleotide triphosphate hydrolases"/>
    <property type="match status" value="1"/>
</dbReference>
<dbReference type="Gene3D" id="1.10.8.60">
    <property type="match status" value="1"/>
</dbReference>
<feature type="domain" description="Sigma-54 factor interaction" evidence="7">
    <location>
        <begin position="142"/>
        <end position="370"/>
    </location>
</feature>
<dbReference type="SUPFAM" id="SSF46689">
    <property type="entry name" value="Homeodomain-like"/>
    <property type="match status" value="1"/>
</dbReference>
<gene>
    <name evidence="8" type="ORF">QM089_04505</name>
</gene>
<evidence type="ECO:0000256" key="1">
    <source>
        <dbReference type="ARBA" id="ARBA00022741"/>
    </source>
</evidence>
<evidence type="ECO:0000256" key="6">
    <source>
        <dbReference type="SAM" id="MobiDB-lite"/>
    </source>
</evidence>
<dbReference type="InterPro" id="IPR058031">
    <property type="entry name" value="AAA_lid_NorR"/>
</dbReference>
<evidence type="ECO:0000259" key="7">
    <source>
        <dbReference type="PROSITE" id="PS50045"/>
    </source>
</evidence>
<dbReference type="Pfam" id="PF25601">
    <property type="entry name" value="AAA_lid_14"/>
    <property type="match status" value="1"/>
</dbReference>
<evidence type="ECO:0000256" key="2">
    <source>
        <dbReference type="ARBA" id="ARBA00022840"/>
    </source>
</evidence>
<organism evidence="8 9">
    <name type="scientific">Shewanella xiamenensis</name>
    <dbReference type="NCBI Taxonomy" id="332186"/>
    <lineage>
        <taxon>Bacteria</taxon>
        <taxon>Pseudomonadati</taxon>
        <taxon>Pseudomonadota</taxon>
        <taxon>Gammaproteobacteria</taxon>
        <taxon>Alteromonadales</taxon>
        <taxon>Shewanellaceae</taxon>
        <taxon>Shewanella</taxon>
    </lineage>
</organism>
<evidence type="ECO:0000256" key="5">
    <source>
        <dbReference type="ARBA" id="ARBA00023163"/>
    </source>
</evidence>
<dbReference type="PROSITE" id="PS50045">
    <property type="entry name" value="SIGMA54_INTERACT_4"/>
    <property type="match status" value="1"/>
</dbReference>
<dbReference type="PROSITE" id="PS00676">
    <property type="entry name" value="SIGMA54_INTERACT_2"/>
    <property type="match status" value="1"/>
</dbReference>
<dbReference type="PRINTS" id="PR01590">
    <property type="entry name" value="HTHFIS"/>
</dbReference>
<dbReference type="InterPro" id="IPR025662">
    <property type="entry name" value="Sigma_54_int_dom_ATP-bd_1"/>
</dbReference>
<dbReference type="Pfam" id="PF02954">
    <property type="entry name" value="HTH_8"/>
    <property type="match status" value="1"/>
</dbReference>
<feature type="region of interest" description="Disordered" evidence="6">
    <location>
        <begin position="450"/>
        <end position="470"/>
    </location>
</feature>
<dbReference type="GO" id="GO:0043565">
    <property type="term" value="F:sequence-specific DNA binding"/>
    <property type="evidence" value="ECO:0007669"/>
    <property type="project" value="InterPro"/>
</dbReference>
<dbReference type="SUPFAM" id="SSF52540">
    <property type="entry name" value="P-loop containing nucleoside triphosphate hydrolases"/>
    <property type="match status" value="1"/>
</dbReference>
<evidence type="ECO:0000313" key="9">
    <source>
        <dbReference type="Proteomes" id="UP001187859"/>
    </source>
</evidence>
<protein>
    <submittedName>
        <fullName evidence="8">Sigma-54 dependent transcriptional regulator</fullName>
    </submittedName>
</protein>
<dbReference type="PROSITE" id="PS00688">
    <property type="entry name" value="SIGMA54_INTERACT_3"/>
    <property type="match status" value="1"/>
</dbReference>
<dbReference type="InterPro" id="IPR009057">
    <property type="entry name" value="Homeodomain-like_sf"/>
</dbReference>
<dbReference type="AlphaFoldDB" id="A0AAE4TM04"/>
<dbReference type="GO" id="GO:0005524">
    <property type="term" value="F:ATP binding"/>
    <property type="evidence" value="ECO:0007669"/>
    <property type="project" value="UniProtKB-KW"/>
</dbReference>
<dbReference type="SMART" id="SM00382">
    <property type="entry name" value="AAA"/>
    <property type="match status" value="1"/>
</dbReference>
<keyword evidence="1" id="KW-0547">Nucleotide-binding</keyword>
<keyword evidence="2" id="KW-0067">ATP-binding</keyword>
<dbReference type="Pfam" id="PF00158">
    <property type="entry name" value="Sigma54_activat"/>
    <property type="match status" value="1"/>
</dbReference>
<name>A0AAE4TM04_9GAMM</name>
<keyword evidence="4" id="KW-0238">DNA-binding</keyword>